<dbReference type="InterPro" id="IPR006059">
    <property type="entry name" value="SBP"/>
</dbReference>
<dbReference type="InterPro" id="IPR050490">
    <property type="entry name" value="Bact_solute-bd_prot1"/>
</dbReference>
<reference evidence="2" key="1">
    <citation type="submission" date="2022-04" db="EMBL/GenBank/DDBJ databases">
        <authorList>
            <person name="Forde T."/>
        </authorList>
    </citation>
    <scope>NUCLEOTIDE SEQUENCE</scope>
    <source>
        <strain evidence="2">A18Y016a</strain>
        <strain evidence="3">A18Y020d</strain>
    </source>
</reference>
<dbReference type="AlphaFoldDB" id="A0AAU9VE98"/>
<accession>A0AAU9VE98</accession>
<dbReference type="Proteomes" id="UP001154095">
    <property type="component" value="Chromosome"/>
</dbReference>
<organism evidence="2 5">
    <name type="scientific">Erysipelothrix amsterdamensis</name>
    <dbReference type="NCBI Taxonomy" id="2929157"/>
    <lineage>
        <taxon>Bacteria</taxon>
        <taxon>Bacillati</taxon>
        <taxon>Bacillota</taxon>
        <taxon>Erysipelotrichia</taxon>
        <taxon>Erysipelotrichales</taxon>
        <taxon>Erysipelotrichaceae</taxon>
        <taxon>Erysipelothrix</taxon>
    </lineage>
</organism>
<dbReference type="PANTHER" id="PTHR43649:SF17">
    <property type="entry name" value="ABC TRANSPORTER SOLUTE BINDING PROTEIN-SUGAR TRANSPORT"/>
    <property type="match status" value="1"/>
</dbReference>
<dbReference type="EMBL" id="OW659496">
    <property type="protein sequence ID" value="CAH2761148.1"/>
    <property type="molecule type" value="Genomic_DNA"/>
</dbReference>
<dbReference type="RefSeq" id="WP_254007210.1">
    <property type="nucleotide sequence ID" value="NZ_OW659477.1"/>
</dbReference>
<dbReference type="Pfam" id="PF01547">
    <property type="entry name" value="SBP_bac_1"/>
    <property type="match status" value="1"/>
</dbReference>
<protein>
    <submittedName>
        <fullName evidence="2">ABC transporter substrate-binding protein</fullName>
    </submittedName>
</protein>
<dbReference type="PROSITE" id="PS51257">
    <property type="entry name" value="PROKAR_LIPOPROTEIN"/>
    <property type="match status" value="1"/>
</dbReference>
<dbReference type="EMBL" id="OW659477">
    <property type="protein sequence ID" value="CAH2761139.1"/>
    <property type="molecule type" value="Genomic_DNA"/>
</dbReference>
<feature type="domain" description="DUF3502" evidence="1">
    <location>
        <begin position="411"/>
        <end position="479"/>
    </location>
</feature>
<dbReference type="Proteomes" id="UP001154111">
    <property type="component" value="Chromosome"/>
</dbReference>
<dbReference type="SUPFAM" id="SSF53850">
    <property type="entry name" value="Periplasmic binding protein-like II"/>
    <property type="match status" value="1"/>
</dbReference>
<gene>
    <name evidence="2" type="ORF">ERYAMS2_00555</name>
    <name evidence="3" type="ORF">ERYAMS_00265</name>
</gene>
<dbReference type="Gene3D" id="3.40.190.10">
    <property type="entry name" value="Periplasmic binding protein-like II"/>
    <property type="match status" value="1"/>
</dbReference>
<proteinExistence type="predicted"/>
<dbReference type="Pfam" id="PF12010">
    <property type="entry name" value="DUF3502"/>
    <property type="match status" value="1"/>
</dbReference>
<evidence type="ECO:0000259" key="1">
    <source>
        <dbReference type="Pfam" id="PF12010"/>
    </source>
</evidence>
<evidence type="ECO:0000313" key="2">
    <source>
        <dbReference type="EMBL" id="CAH2761139.1"/>
    </source>
</evidence>
<name>A0AAU9VE98_9FIRM</name>
<keyword evidence="4" id="KW-1185">Reference proteome</keyword>
<dbReference type="PANTHER" id="PTHR43649">
    <property type="entry name" value="ARABINOSE-BINDING PROTEIN-RELATED"/>
    <property type="match status" value="1"/>
</dbReference>
<evidence type="ECO:0000313" key="4">
    <source>
        <dbReference type="Proteomes" id="UP001154095"/>
    </source>
</evidence>
<sequence>MKKGVFKTFTVLMAALLVLTGCGKKTDKPEGEVVTLQLYQVGDAPKNLDELTDAINKISEEEIGVKVKFNYIGWGDYEQKMSVMVTAGDEFDLAFANNYTINAQKGAYADLTDLVKEHAKEFFDSVDPIYYDGNVIDGKLYGFPINGNVFAQQMLTFNSDYLNKYNIDVSNINSYADAEAALQTVKDNEPEVAPFAIGSGYKATLGNFDYILGDKLPFAINLDGDTTKIVNAYETSQGMETLKQIHGLYQKGLIPQDAATSTTGYALESPVWFMRQETQGPADYGDSLLSQVAGKEIISRPLNKPLKSTAQAQMGNFIVAINSKHKVEAVKWLNLLNTNAQMMNTLIYGIEGEAWKKIDDNHLELLDGYKEDNHMAAWNTGNSALLLQQAKITDEMIAKRAEDTKNAPVSPILGFNFKTDEVKTEISALMNVMEEYSAVINTGTVDPEVKVPEFVEKLKAAGWDKVLDEMQSQYDAFRANK</sequence>
<dbReference type="InterPro" id="IPR022627">
    <property type="entry name" value="DUF3502"/>
</dbReference>
<evidence type="ECO:0000313" key="5">
    <source>
        <dbReference type="Proteomes" id="UP001154111"/>
    </source>
</evidence>
<evidence type="ECO:0000313" key="3">
    <source>
        <dbReference type="EMBL" id="CAH2761148.1"/>
    </source>
</evidence>